<name>A0ABT6YAB0_9BACT</name>
<dbReference type="InterPro" id="IPR013783">
    <property type="entry name" value="Ig-like_fold"/>
</dbReference>
<dbReference type="Gene3D" id="3.40.50.1820">
    <property type="entry name" value="alpha/beta hydrolase"/>
    <property type="match status" value="1"/>
</dbReference>
<evidence type="ECO:0000313" key="1">
    <source>
        <dbReference type="EMBL" id="MDI9860510.1"/>
    </source>
</evidence>
<dbReference type="SUPFAM" id="SSF49452">
    <property type="entry name" value="Starch-binding domain-like"/>
    <property type="match status" value="1"/>
</dbReference>
<dbReference type="PANTHER" id="PTHR48098">
    <property type="entry name" value="ENTEROCHELIN ESTERASE-RELATED"/>
    <property type="match status" value="1"/>
</dbReference>
<dbReference type="InterPro" id="IPR029058">
    <property type="entry name" value="AB_hydrolase_fold"/>
</dbReference>
<dbReference type="InterPro" id="IPR013784">
    <property type="entry name" value="Carb-bd-like_fold"/>
</dbReference>
<dbReference type="EMBL" id="JASHIF010000011">
    <property type="protein sequence ID" value="MDI9860510.1"/>
    <property type="molecule type" value="Genomic_DNA"/>
</dbReference>
<dbReference type="Pfam" id="PF00756">
    <property type="entry name" value="Esterase"/>
    <property type="match status" value="1"/>
</dbReference>
<dbReference type="Gene3D" id="2.60.40.10">
    <property type="entry name" value="Immunoglobulins"/>
    <property type="match status" value="1"/>
</dbReference>
<dbReference type="Proteomes" id="UP001236507">
    <property type="component" value="Unassembled WGS sequence"/>
</dbReference>
<keyword evidence="1" id="KW-0378">Hydrolase</keyword>
<dbReference type="SUPFAM" id="SSF53474">
    <property type="entry name" value="alpha/beta-Hydrolases"/>
    <property type="match status" value="1"/>
</dbReference>
<dbReference type="InterPro" id="IPR000801">
    <property type="entry name" value="Esterase-like"/>
</dbReference>
<organism evidence="1 2">
    <name type="scientific">Flectobacillus roseus</name>
    <dbReference type="NCBI Taxonomy" id="502259"/>
    <lineage>
        <taxon>Bacteria</taxon>
        <taxon>Pseudomonadati</taxon>
        <taxon>Bacteroidota</taxon>
        <taxon>Cytophagia</taxon>
        <taxon>Cytophagales</taxon>
        <taxon>Flectobacillaceae</taxon>
        <taxon>Flectobacillus</taxon>
    </lineage>
</organism>
<accession>A0ABT6YAB0</accession>
<proteinExistence type="predicted"/>
<dbReference type="PANTHER" id="PTHR48098:SF6">
    <property type="entry name" value="FERRI-BACILLIBACTIN ESTERASE BESA"/>
    <property type="match status" value="1"/>
</dbReference>
<protein>
    <submittedName>
        <fullName evidence="1">Alpha/beta hydrolase-fold protein</fullName>
    </submittedName>
</protein>
<dbReference type="InterPro" id="IPR050583">
    <property type="entry name" value="Mycobacterial_A85_antigen"/>
</dbReference>
<dbReference type="GO" id="GO:0016787">
    <property type="term" value="F:hydrolase activity"/>
    <property type="evidence" value="ECO:0007669"/>
    <property type="project" value="UniProtKB-KW"/>
</dbReference>
<sequence>MSNNVLYFELTTPVEDDRPIYISGNFNGWLPDKEDFRLKKTEEGRYVLKFPHSVPLPEKLEYKYTKGGWNQVELDEFGNATYNRVVTKKLGVMHDFVPHWRLDGSNLQQDLMPEIRLISDSFDMPQFDTKRAVYILLPHDYDKTDKKYPVMYLQDAQNLFQEGSEFGNWGIDKQLAVLASRGHGDVIIVAIAHGGENRYKEYSPYNNPKLGKGEGRKYVQFISRTLKPYIDANFRTLTDREHTGIGGSSLGGLVSIYAGLMYPEVFGRLMLFSPSLWVSPNIYFDAIDFLSHLPTKIYAYAGGGEGHSMIPNVEKLKQTLLRQGNKKIEINLSLDPEGKHNESQWGKEFPKAIEWLFF</sequence>
<keyword evidence="2" id="KW-1185">Reference proteome</keyword>
<dbReference type="RefSeq" id="WP_283345197.1">
    <property type="nucleotide sequence ID" value="NZ_JASHIF010000011.1"/>
</dbReference>
<gene>
    <name evidence="1" type="ORF">QM524_14950</name>
</gene>
<reference evidence="1 2" key="1">
    <citation type="submission" date="2023-05" db="EMBL/GenBank/DDBJ databases">
        <title>Novel species of genus Flectobacillus isolated from stream in China.</title>
        <authorList>
            <person name="Lu H."/>
        </authorList>
    </citation>
    <scope>NUCLEOTIDE SEQUENCE [LARGE SCALE GENOMIC DNA]</scope>
    <source>
        <strain evidence="1 2">KCTC 42575</strain>
    </source>
</reference>
<comment type="caution">
    <text evidence="1">The sequence shown here is derived from an EMBL/GenBank/DDBJ whole genome shotgun (WGS) entry which is preliminary data.</text>
</comment>
<evidence type="ECO:0000313" key="2">
    <source>
        <dbReference type="Proteomes" id="UP001236507"/>
    </source>
</evidence>